<keyword evidence="3" id="KW-0479">Metal-binding</keyword>
<dbReference type="SUPFAM" id="SSF52499">
    <property type="entry name" value="Isochorismatase-like hydrolases"/>
    <property type="match status" value="1"/>
</dbReference>
<evidence type="ECO:0000259" key="8">
    <source>
        <dbReference type="Pfam" id="PF00857"/>
    </source>
</evidence>
<dbReference type="RefSeq" id="WP_159661717.1">
    <property type="nucleotide sequence ID" value="NZ_AQPF01000069.1"/>
</dbReference>
<dbReference type="PANTHER" id="PTHR11080:SF2">
    <property type="entry name" value="LD05707P"/>
    <property type="match status" value="1"/>
</dbReference>
<name>A0ABQ6Y2N1_9GAMM</name>
<feature type="domain" description="Isochorismatase-like" evidence="8">
    <location>
        <begin position="11"/>
        <end position="183"/>
    </location>
</feature>
<evidence type="ECO:0000256" key="1">
    <source>
        <dbReference type="ARBA" id="ARBA00006336"/>
    </source>
</evidence>
<accession>A0ABQ6Y2N1</accession>
<proteinExistence type="inferred from homology"/>
<sequence>MTGTSMRAGDALLVVDVQNDFCPGGALPVDDGHAVVPVLNRWIGMAADANLPVILSRDWHPLDHVSFHTRGGPWPVHCVQDSWGAAFHPELRIPDRAVRVSKGSHFERDAYSAFDGTGLADWLRRRRVRRLWLGGLAEDVCVHHTALDARRHGFTTHLLLDATRPVFVDRQQECHRALREAGVLLGSSRIAGQ</sequence>
<dbReference type="EMBL" id="AQPF01000069">
    <property type="protein sequence ID" value="KAF0802399.1"/>
    <property type="molecule type" value="Genomic_DNA"/>
</dbReference>
<comment type="caution">
    <text evidence="9">The sequence shown here is derived from an EMBL/GenBank/DDBJ whole genome shotgun (WGS) entry which is preliminary data.</text>
</comment>
<dbReference type="Proteomes" id="UP000771797">
    <property type="component" value="Unassembled WGS sequence"/>
</dbReference>
<evidence type="ECO:0000256" key="2">
    <source>
        <dbReference type="ARBA" id="ARBA00022642"/>
    </source>
</evidence>
<dbReference type="InterPro" id="IPR036380">
    <property type="entry name" value="Isochorismatase-like_sf"/>
</dbReference>
<evidence type="ECO:0000256" key="7">
    <source>
        <dbReference type="ARBA" id="ARBA00043224"/>
    </source>
</evidence>
<comment type="pathway">
    <text evidence="5">Cofactor biosynthesis; nicotinate biosynthesis; nicotinate from nicotinamide: step 1/1.</text>
</comment>
<dbReference type="InterPro" id="IPR000868">
    <property type="entry name" value="Isochorismatase-like_dom"/>
</dbReference>
<evidence type="ECO:0000256" key="4">
    <source>
        <dbReference type="ARBA" id="ARBA00022801"/>
    </source>
</evidence>
<comment type="similarity">
    <text evidence="1">Belongs to the isochorismatase family.</text>
</comment>
<evidence type="ECO:0000256" key="6">
    <source>
        <dbReference type="ARBA" id="ARBA00039017"/>
    </source>
</evidence>
<keyword evidence="2" id="KW-0662">Pyridine nucleotide biosynthesis</keyword>
<keyword evidence="10" id="KW-1185">Reference proteome</keyword>
<dbReference type="Pfam" id="PF00857">
    <property type="entry name" value="Isochorismatase"/>
    <property type="match status" value="1"/>
</dbReference>
<dbReference type="Gene3D" id="3.40.50.850">
    <property type="entry name" value="Isochorismatase-like"/>
    <property type="match status" value="1"/>
</dbReference>
<dbReference type="PANTHER" id="PTHR11080">
    <property type="entry name" value="PYRAZINAMIDASE/NICOTINAMIDASE"/>
    <property type="match status" value="1"/>
</dbReference>
<gene>
    <name evidence="9" type="ORF">A6D6_04038</name>
</gene>
<keyword evidence="4 9" id="KW-0378">Hydrolase</keyword>
<dbReference type="GO" id="GO:0016787">
    <property type="term" value="F:hydrolase activity"/>
    <property type="evidence" value="ECO:0007669"/>
    <property type="project" value="UniProtKB-KW"/>
</dbReference>
<evidence type="ECO:0000313" key="10">
    <source>
        <dbReference type="Proteomes" id="UP000771797"/>
    </source>
</evidence>
<dbReference type="EC" id="3.5.1.19" evidence="6"/>
<organism evidence="9 10">
    <name type="scientific">Alcanivorax xiamenensis</name>
    <dbReference type="NCBI Taxonomy" id="1177156"/>
    <lineage>
        <taxon>Bacteria</taxon>
        <taxon>Pseudomonadati</taxon>
        <taxon>Pseudomonadota</taxon>
        <taxon>Gammaproteobacteria</taxon>
        <taxon>Oceanospirillales</taxon>
        <taxon>Alcanivoracaceae</taxon>
        <taxon>Alcanivorax</taxon>
    </lineage>
</organism>
<evidence type="ECO:0000313" key="9">
    <source>
        <dbReference type="EMBL" id="KAF0802399.1"/>
    </source>
</evidence>
<dbReference type="InterPro" id="IPR052347">
    <property type="entry name" value="Isochorismatase_Nicotinamidase"/>
</dbReference>
<protein>
    <recommendedName>
        <fullName evidence="6">nicotinamidase</fullName>
        <ecNumber evidence="6">3.5.1.19</ecNumber>
    </recommendedName>
    <alternativeName>
        <fullName evidence="7">Nicotinamide deamidase</fullName>
    </alternativeName>
</protein>
<evidence type="ECO:0000256" key="3">
    <source>
        <dbReference type="ARBA" id="ARBA00022723"/>
    </source>
</evidence>
<reference evidence="9 10" key="1">
    <citation type="submission" date="2012-09" db="EMBL/GenBank/DDBJ databases">
        <title>Genome Sequence of alkane-degrading Bacterium Alcanivorax sp. 6-D-6.</title>
        <authorList>
            <person name="Lai Q."/>
            <person name="Shao Z."/>
        </authorList>
    </citation>
    <scope>NUCLEOTIDE SEQUENCE [LARGE SCALE GENOMIC DNA]</scope>
    <source>
        <strain evidence="9 10">6-D-6</strain>
    </source>
</reference>
<evidence type="ECO:0000256" key="5">
    <source>
        <dbReference type="ARBA" id="ARBA00037900"/>
    </source>
</evidence>